<organism evidence="8 9">
    <name type="scientific">Biomphalaria glabrata</name>
    <name type="common">Bloodfluke planorb</name>
    <name type="synonym">Freshwater snail</name>
    <dbReference type="NCBI Taxonomy" id="6526"/>
    <lineage>
        <taxon>Eukaryota</taxon>
        <taxon>Metazoa</taxon>
        <taxon>Spiralia</taxon>
        <taxon>Lophotrochozoa</taxon>
        <taxon>Mollusca</taxon>
        <taxon>Gastropoda</taxon>
        <taxon>Heterobranchia</taxon>
        <taxon>Euthyneura</taxon>
        <taxon>Panpulmonata</taxon>
        <taxon>Hygrophila</taxon>
        <taxon>Lymnaeoidea</taxon>
        <taxon>Planorbidae</taxon>
        <taxon>Biomphalaria</taxon>
    </lineage>
</organism>
<name>A0A2C9LGX9_BIOGL</name>
<dbReference type="SMART" id="SM00702">
    <property type="entry name" value="P4Hc"/>
    <property type="match status" value="1"/>
</dbReference>
<evidence type="ECO:0000256" key="6">
    <source>
        <dbReference type="ARBA" id="ARBA00023004"/>
    </source>
</evidence>
<dbReference type="Pfam" id="PF13640">
    <property type="entry name" value="2OG-FeII_Oxy_3"/>
    <property type="match status" value="1"/>
</dbReference>
<proteinExistence type="predicted"/>
<keyword evidence="3" id="KW-0847">Vitamin C</keyword>
<dbReference type="KEGG" id="bgt:106078906"/>
<dbReference type="PROSITE" id="PS51471">
    <property type="entry name" value="FE2OG_OXY"/>
    <property type="match status" value="1"/>
</dbReference>
<evidence type="ECO:0000256" key="2">
    <source>
        <dbReference type="ARBA" id="ARBA00022723"/>
    </source>
</evidence>
<dbReference type="InterPro" id="IPR045054">
    <property type="entry name" value="P4HA-like"/>
</dbReference>
<dbReference type="Proteomes" id="UP000076420">
    <property type="component" value="Unassembled WGS sequence"/>
</dbReference>
<reference evidence="8" key="1">
    <citation type="submission" date="2020-05" db="UniProtKB">
        <authorList>
            <consortium name="EnsemblMetazoa"/>
        </authorList>
    </citation>
    <scope>IDENTIFICATION</scope>
    <source>
        <strain evidence="8">BB02</strain>
    </source>
</reference>
<dbReference type="GO" id="GO:0005783">
    <property type="term" value="C:endoplasmic reticulum"/>
    <property type="evidence" value="ECO:0007669"/>
    <property type="project" value="TreeGrafter"/>
</dbReference>
<dbReference type="InterPro" id="IPR044862">
    <property type="entry name" value="Pro_4_hyd_alph_FE2OG_OXY"/>
</dbReference>
<dbReference type="GO" id="GO:0004656">
    <property type="term" value="F:procollagen-proline 4-dioxygenase activity"/>
    <property type="evidence" value="ECO:0007669"/>
    <property type="project" value="TreeGrafter"/>
</dbReference>
<keyword evidence="5" id="KW-0560">Oxidoreductase</keyword>
<accession>A0A2C9LGX9</accession>
<evidence type="ECO:0000256" key="1">
    <source>
        <dbReference type="ARBA" id="ARBA00001961"/>
    </source>
</evidence>
<dbReference type="STRING" id="6526.A0A2C9LGX9"/>
<comment type="cofactor">
    <cofactor evidence="1">
        <name>L-ascorbate</name>
        <dbReference type="ChEBI" id="CHEBI:38290"/>
    </cofactor>
</comment>
<keyword evidence="6" id="KW-0408">Iron</keyword>
<evidence type="ECO:0000313" key="8">
    <source>
        <dbReference type="EnsemblMetazoa" id="BGLB030898-PA"/>
    </source>
</evidence>
<evidence type="ECO:0000256" key="5">
    <source>
        <dbReference type="ARBA" id="ARBA00023002"/>
    </source>
</evidence>
<dbReference type="Gene3D" id="2.60.120.620">
    <property type="entry name" value="q2cbj1_9rhob like domain"/>
    <property type="match status" value="1"/>
</dbReference>
<dbReference type="InterPro" id="IPR006620">
    <property type="entry name" value="Pro_4_hyd_alph"/>
</dbReference>
<keyword evidence="4" id="KW-0223">Dioxygenase</keyword>
<dbReference type="AlphaFoldDB" id="A0A2C9LGX9"/>
<feature type="domain" description="Fe2OG dioxygenase" evidence="7">
    <location>
        <begin position="148"/>
        <end position="260"/>
    </location>
</feature>
<evidence type="ECO:0000256" key="4">
    <source>
        <dbReference type="ARBA" id="ARBA00022964"/>
    </source>
</evidence>
<dbReference type="PANTHER" id="PTHR10869:SF236">
    <property type="entry name" value="PROLYL 4-HYDROXYLASE ALPHA SUBUNIT DOMAIN-CONTAINING PROTEIN"/>
    <property type="match status" value="1"/>
</dbReference>
<protein>
    <recommendedName>
        <fullName evidence="7">Fe2OG dioxygenase domain-containing protein</fullName>
    </recommendedName>
</protein>
<dbReference type="OrthoDB" id="69177at2759"/>
<dbReference type="GO" id="GO:0005506">
    <property type="term" value="F:iron ion binding"/>
    <property type="evidence" value="ECO:0007669"/>
    <property type="project" value="InterPro"/>
</dbReference>
<gene>
    <name evidence="8" type="primary">106078906</name>
</gene>
<dbReference type="VEuPathDB" id="VectorBase:BGLAX_047506"/>
<dbReference type="PANTHER" id="PTHR10869">
    <property type="entry name" value="PROLYL 4-HYDROXYLASE ALPHA SUBUNIT"/>
    <property type="match status" value="1"/>
</dbReference>
<keyword evidence="2" id="KW-0479">Metal-binding</keyword>
<dbReference type="InterPro" id="IPR005123">
    <property type="entry name" value="Oxoglu/Fe-dep_dioxygenase_dom"/>
</dbReference>
<evidence type="ECO:0000313" key="9">
    <source>
        <dbReference type="Proteomes" id="UP000076420"/>
    </source>
</evidence>
<dbReference type="VEuPathDB" id="VectorBase:BGLB030898"/>
<evidence type="ECO:0000259" key="7">
    <source>
        <dbReference type="PROSITE" id="PS51471"/>
    </source>
</evidence>
<evidence type="ECO:0000256" key="3">
    <source>
        <dbReference type="ARBA" id="ARBA00022896"/>
    </source>
</evidence>
<dbReference type="GO" id="GO:0031418">
    <property type="term" value="F:L-ascorbic acid binding"/>
    <property type="evidence" value="ECO:0007669"/>
    <property type="project" value="UniProtKB-KW"/>
</dbReference>
<dbReference type="EnsemblMetazoa" id="BGLB030898-RA">
    <property type="protein sequence ID" value="BGLB030898-PA"/>
    <property type="gene ID" value="BGLB030898"/>
</dbReference>
<sequence>MSGEMMSVEYFPGLEEEANKTGEILIDGASIISFPIFKEDSKFSMGDISKMSVMDYGDECFLLNSVLTLQECKQFIDDGEALGFNDILYSHKDYRSCQRLSFQSTELATHLWQRIQGHLKSIIIDQDPHNLHIEGAPLLMQGTWVPKGLNNIFRLARYKPGGHFAPHNDGYFVQSASVRSLQTFMVYLNSNFSGGSTNFIDPSQKLYKGSDGKYCAEEKNILCRIQPEEGQAIIFNHNRLHEGEKLNEGQKYILRTDIMYENVTPPHLSTNQNEAVLLLQEADRLEAAGQCMEAMELFRKAYKLCPELEQYSTS</sequence>